<dbReference type="SUPFAM" id="SSF52540">
    <property type="entry name" value="P-loop containing nucleoside triphosphate hydrolases"/>
    <property type="match status" value="1"/>
</dbReference>
<dbReference type="GO" id="GO:0000731">
    <property type="term" value="P:DNA synthesis involved in DNA repair"/>
    <property type="evidence" value="ECO:0007669"/>
    <property type="project" value="TreeGrafter"/>
</dbReference>
<dbReference type="RefSeq" id="WP_267301148.1">
    <property type="nucleotide sequence ID" value="NZ_JAOQJZ010000007.1"/>
</dbReference>
<dbReference type="InterPro" id="IPR042174">
    <property type="entry name" value="RecF_2"/>
</dbReference>
<evidence type="ECO:0000256" key="9">
    <source>
        <dbReference type="HAMAP-Rule" id="MF_00365"/>
    </source>
</evidence>
<protein>
    <recommendedName>
        <fullName evidence="9">DNA replication and repair protein RecF</fullName>
    </recommendedName>
</protein>
<evidence type="ECO:0000313" key="11">
    <source>
        <dbReference type="EMBL" id="MCU6705955.1"/>
    </source>
</evidence>
<comment type="caution">
    <text evidence="11">The sequence shown here is derived from an EMBL/GenBank/DDBJ whole genome shotgun (WGS) entry which is preliminary data.</text>
</comment>
<evidence type="ECO:0000256" key="3">
    <source>
        <dbReference type="ARBA" id="ARBA00022741"/>
    </source>
</evidence>
<dbReference type="InterPro" id="IPR027417">
    <property type="entry name" value="P-loop_NTPase"/>
</dbReference>
<accession>A0AAE3IHG3</accession>
<dbReference type="Gene3D" id="1.20.1050.90">
    <property type="entry name" value="RecF/RecN/SMC, N-terminal domain"/>
    <property type="match status" value="1"/>
</dbReference>
<evidence type="ECO:0000256" key="8">
    <source>
        <dbReference type="ARBA" id="ARBA00023236"/>
    </source>
</evidence>
<dbReference type="PANTHER" id="PTHR32182">
    <property type="entry name" value="DNA REPLICATION AND REPAIR PROTEIN RECF"/>
    <property type="match status" value="1"/>
</dbReference>
<dbReference type="NCBIfam" id="TIGR00611">
    <property type="entry name" value="recf"/>
    <property type="match status" value="1"/>
</dbReference>
<evidence type="ECO:0000256" key="1">
    <source>
        <dbReference type="ARBA" id="ARBA00022490"/>
    </source>
</evidence>
<sequence>MVITKISADGFKNLKKVEIYPHEKMNIFCGKNAQGKTNLIEAIWLCSGVRSFRNTKDREMIDINGQFMNIDISFKNSFRSQDIHFAMARPNVREKNVTLNGVKLKTPSKLFGSLDCVIFTPEDLELSKGSPENRRQFLDLSVSQIKNSYSSVISKYDDLIEQRNILLKNICYGRSKREELEVWDIQLAQLGAYISLLRYNYTKKLDMFAKKLYEDISEGRERLELEYYSTVYSNLEGRKDYAGEMAEEYLNCLQNNLEDDIRAGFTQKGVHRDDLAGKINGLAVRQFASQGQHRSLALILKLSQAYILAEEIDDSPCILLDDVLSELDLSRQKFVISKIHDMQVFITCCDRNIPFDEKSHGKIFNIENGMIVQENK</sequence>
<comment type="subcellular location">
    <subcellularLocation>
        <location evidence="9">Cytoplasm</location>
    </subcellularLocation>
</comment>
<evidence type="ECO:0000256" key="6">
    <source>
        <dbReference type="ARBA" id="ARBA00023125"/>
    </source>
</evidence>
<dbReference type="GO" id="GO:0003697">
    <property type="term" value="F:single-stranded DNA binding"/>
    <property type="evidence" value="ECO:0007669"/>
    <property type="project" value="UniProtKB-UniRule"/>
</dbReference>
<gene>
    <name evidence="9 11" type="primary">recF</name>
    <name evidence="11" type="ORF">OCV57_08450</name>
</gene>
<dbReference type="AlphaFoldDB" id="A0AAE3IHG3"/>
<evidence type="ECO:0000256" key="2">
    <source>
        <dbReference type="ARBA" id="ARBA00022705"/>
    </source>
</evidence>
<dbReference type="EMBL" id="JAOQJZ010000007">
    <property type="protein sequence ID" value="MCU6705955.1"/>
    <property type="molecule type" value="Genomic_DNA"/>
</dbReference>
<evidence type="ECO:0000259" key="10">
    <source>
        <dbReference type="Pfam" id="PF02463"/>
    </source>
</evidence>
<comment type="function">
    <text evidence="9">The RecF protein is involved in DNA metabolism; it is required for DNA replication and normal SOS inducibility. RecF binds preferentially to single-stranded, linear DNA. It also seems to bind ATP.</text>
</comment>
<proteinExistence type="inferred from homology"/>
<dbReference type="InterPro" id="IPR001238">
    <property type="entry name" value="DNA-binding_RecF"/>
</dbReference>
<keyword evidence="4 9" id="KW-0227">DNA damage</keyword>
<keyword evidence="6 9" id="KW-0238">DNA-binding</keyword>
<dbReference type="PANTHER" id="PTHR32182:SF0">
    <property type="entry name" value="DNA REPLICATION AND REPAIR PROTEIN RECF"/>
    <property type="match status" value="1"/>
</dbReference>
<dbReference type="GO" id="GO:0005737">
    <property type="term" value="C:cytoplasm"/>
    <property type="evidence" value="ECO:0007669"/>
    <property type="project" value="UniProtKB-SubCell"/>
</dbReference>
<keyword evidence="8 9" id="KW-0742">SOS response</keyword>
<keyword evidence="1 9" id="KW-0963">Cytoplasm</keyword>
<dbReference type="GO" id="GO:0005524">
    <property type="term" value="F:ATP binding"/>
    <property type="evidence" value="ECO:0007669"/>
    <property type="project" value="UniProtKB-UniRule"/>
</dbReference>
<keyword evidence="12" id="KW-1185">Reference proteome</keyword>
<evidence type="ECO:0000256" key="5">
    <source>
        <dbReference type="ARBA" id="ARBA00022840"/>
    </source>
</evidence>
<comment type="similarity">
    <text evidence="9">Belongs to the RecF family.</text>
</comment>
<dbReference type="GO" id="GO:0009432">
    <property type="term" value="P:SOS response"/>
    <property type="evidence" value="ECO:0007669"/>
    <property type="project" value="UniProtKB-UniRule"/>
</dbReference>
<name>A0AAE3IHG3_9FIRM</name>
<dbReference type="GO" id="GO:0006302">
    <property type="term" value="P:double-strand break repair"/>
    <property type="evidence" value="ECO:0007669"/>
    <property type="project" value="TreeGrafter"/>
</dbReference>
<evidence type="ECO:0000256" key="4">
    <source>
        <dbReference type="ARBA" id="ARBA00022763"/>
    </source>
</evidence>
<dbReference type="InterPro" id="IPR003395">
    <property type="entry name" value="RecF/RecN/SMC_N"/>
</dbReference>
<reference evidence="11 12" key="1">
    <citation type="journal article" date="2021" name="ISME Commun">
        <title>Automated analysis of genomic sequences facilitates high-throughput and comprehensive description of bacteria.</title>
        <authorList>
            <person name="Hitch T.C.A."/>
        </authorList>
    </citation>
    <scope>NUCLEOTIDE SEQUENCE [LARGE SCALE GENOMIC DNA]</scope>
    <source>
        <strain evidence="11 12">Sanger_31</strain>
    </source>
</reference>
<dbReference type="Pfam" id="PF02463">
    <property type="entry name" value="SMC_N"/>
    <property type="match status" value="1"/>
</dbReference>
<dbReference type="Gene3D" id="3.40.50.300">
    <property type="entry name" value="P-loop containing nucleotide triphosphate hydrolases"/>
    <property type="match status" value="1"/>
</dbReference>
<feature type="binding site" evidence="9">
    <location>
        <begin position="30"/>
        <end position="37"/>
    </location>
    <ligand>
        <name>ATP</name>
        <dbReference type="ChEBI" id="CHEBI:30616"/>
    </ligand>
</feature>
<dbReference type="HAMAP" id="MF_00365">
    <property type="entry name" value="RecF"/>
    <property type="match status" value="1"/>
</dbReference>
<keyword evidence="5 9" id="KW-0067">ATP-binding</keyword>
<keyword evidence="2 9" id="KW-0235">DNA replication</keyword>
<organism evidence="11 12">
    <name type="scientific">Hominimerdicola aceti</name>
    <dbReference type="NCBI Taxonomy" id="2981726"/>
    <lineage>
        <taxon>Bacteria</taxon>
        <taxon>Bacillati</taxon>
        <taxon>Bacillota</taxon>
        <taxon>Clostridia</taxon>
        <taxon>Eubacteriales</taxon>
        <taxon>Oscillospiraceae</taxon>
        <taxon>Hominimerdicola</taxon>
    </lineage>
</organism>
<feature type="domain" description="RecF/RecN/SMC N-terminal" evidence="10">
    <location>
        <begin position="3"/>
        <end position="369"/>
    </location>
</feature>
<evidence type="ECO:0000313" key="12">
    <source>
        <dbReference type="Proteomes" id="UP001208131"/>
    </source>
</evidence>
<dbReference type="GO" id="GO:0006260">
    <property type="term" value="P:DNA replication"/>
    <property type="evidence" value="ECO:0007669"/>
    <property type="project" value="UniProtKB-UniRule"/>
</dbReference>
<keyword evidence="7 9" id="KW-0234">DNA repair</keyword>
<keyword evidence="3 9" id="KW-0547">Nucleotide-binding</keyword>
<dbReference type="Proteomes" id="UP001208131">
    <property type="component" value="Unassembled WGS sequence"/>
</dbReference>
<evidence type="ECO:0000256" key="7">
    <source>
        <dbReference type="ARBA" id="ARBA00023204"/>
    </source>
</evidence>